<protein>
    <recommendedName>
        <fullName evidence="32">E3 ubiquitin-protein ligase TRIM9</fullName>
        <ecNumber evidence="8">2.3.2.27</ecNumber>
    </recommendedName>
    <alternativeName>
        <fullName evidence="30">RING-type E3 ubiquitin transferase TRIM5</fullName>
    </alternativeName>
    <alternativeName>
        <fullName evidence="34">RING-type E3 ubiquitin transferase TRIM9</fullName>
    </alternativeName>
    <alternativeName>
        <fullName evidence="29">TRIM5alpha</fullName>
    </alternativeName>
    <alternativeName>
        <fullName evidence="9">Tripartite motif-containing protein 5</fullName>
    </alternativeName>
    <alternativeName>
        <fullName evidence="33">Tripartite motif-containing protein 9</fullName>
    </alternativeName>
</protein>
<evidence type="ECO:0000256" key="12">
    <source>
        <dbReference type="ARBA" id="ARBA00022588"/>
    </source>
</evidence>
<feature type="domain" description="B box-type" evidence="38">
    <location>
        <begin position="224"/>
        <end position="266"/>
    </location>
</feature>
<dbReference type="PROSITE" id="PS50853">
    <property type="entry name" value="FN3"/>
    <property type="match status" value="1"/>
</dbReference>
<dbReference type="SUPFAM" id="SSF49265">
    <property type="entry name" value="Fibronectin type III"/>
    <property type="match status" value="1"/>
</dbReference>
<dbReference type="Pfam" id="PF00041">
    <property type="entry name" value="fn3"/>
    <property type="match status" value="1"/>
</dbReference>
<dbReference type="GO" id="GO:0045087">
    <property type="term" value="P:innate immune response"/>
    <property type="evidence" value="ECO:0007669"/>
    <property type="project" value="UniProtKB-KW"/>
</dbReference>
<dbReference type="GO" id="GO:0030425">
    <property type="term" value="C:dendrite"/>
    <property type="evidence" value="ECO:0007669"/>
    <property type="project" value="UniProtKB-SubCell"/>
</dbReference>
<keyword evidence="26" id="KW-0539">Nucleus</keyword>
<dbReference type="InterPro" id="IPR017907">
    <property type="entry name" value="Znf_RING_CS"/>
</dbReference>
<dbReference type="UniPathway" id="UPA00143"/>
<dbReference type="GO" id="GO:0005634">
    <property type="term" value="C:nucleus"/>
    <property type="evidence" value="ECO:0007669"/>
    <property type="project" value="UniProtKB-SubCell"/>
</dbReference>
<dbReference type="FunFam" id="3.30.160.60:FF:000329">
    <property type="entry name" value="E3 ubiquitin-protein ligase TRIM9 isoform X2"/>
    <property type="match status" value="1"/>
</dbReference>
<dbReference type="PROSITE" id="PS50089">
    <property type="entry name" value="ZF_RING_2"/>
    <property type="match status" value="1"/>
</dbReference>
<evidence type="ECO:0000256" key="13">
    <source>
        <dbReference type="ARBA" id="ARBA00022679"/>
    </source>
</evidence>
<dbReference type="AlphaFoldDB" id="A0A8I5NFH9"/>
<dbReference type="CDD" id="cd12889">
    <property type="entry name" value="SPRY_PRY_TRIM67_9"/>
    <property type="match status" value="1"/>
</dbReference>
<evidence type="ECO:0000256" key="29">
    <source>
        <dbReference type="ARBA" id="ARBA00032496"/>
    </source>
</evidence>
<evidence type="ECO:0000256" key="36">
    <source>
        <dbReference type="SAM" id="Coils"/>
    </source>
</evidence>
<reference evidence="42 43" key="1">
    <citation type="submission" date="2012-03" db="EMBL/GenBank/DDBJ databases">
        <title>Whole Genome Assembly of Papio anubis.</title>
        <authorList>
            <person name="Liu Y.L."/>
            <person name="Abraham K.A."/>
            <person name="Akbar H.A."/>
            <person name="Ali S.A."/>
            <person name="Anosike U.A."/>
            <person name="Aqrawi P.A."/>
            <person name="Arias F.A."/>
            <person name="Attaway T.A."/>
            <person name="Awwad R.A."/>
            <person name="Babu C.B."/>
            <person name="Bandaranaike D.B."/>
            <person name="Battles P.B."/>
            <person name="Bell A.B."/>
            <person name="Beltran B.B."/>
            <person name="Berhane-Mersha D.B."/>
            <person name="Bess C.B."/>
            <person name="Bickham C.B."/>
            <person name="Bolden T.B."/>
            <person name="Carter K.C."/>
            <person name="Chau D.C."/>
            <person name="Chavez A.C."/>
            <person name="Clerc-Blankenburg K.C."/>
            <person name="Coyle M.C."/>
            <person name="Dao M.D."/>
            <person name="Davila M.L.D."/>
            <person name="Davy-Carroll L.D."/>
            <person name="Denson S.D."/>
            <person name="Dinh H.D."/>
            <person name="Fernandez S.F."/>
            <person name="Fernando P.F."/>
            <person name="Forbes L.F."/>
            <person name="Francis C.F."/>
            <person name="Francisco L.F."/>
            <person name="Fu Q.F."/>
            <person name="Garcia-Iii R.G."/>
            <person name="Garrett T.G."/>
            <person name="Gross S.G."/>
            <person name="Gubbala S.G."/>
            <person name="Hirani K.H."/>
            <person name="Hogues M.H."/>
            <person name="Hollins B.H."/>
            <person name="Jackson L.J."/>
            <person name="Javaid M.J."/>
            <person name="Jhangiani S.J."/>
            <person name="Johnson A.J."/>
            <person name="Johnson B.J."/>
            <person name="Jones J.J."/>
            <person name="Joshi V.J."/>
            <person name="Kalu J.K."/>
            <person name="Khan N.K."/>
            <person name="Korchina V.K."/>
            <person name="Kovar C.K."/>
            <person name="Lago L.L."/>
            <person name="Lara F.L."/>
            <person name="Le T.-K.L."/>
            <person name="Lee S.L."/>
            <person name="Legall-Iii F.L."/>
            <person name="Lemon S.L."/>
            <person name="Liu J.L."/>
            <person name="Liu Y.-S.L."/>
            <person name="Liyanage D.L."/>
            <person name="Lopez J.L."/>
            <person name="Lorensuhewa L.L."/>
            <person name="Mata R.M."/>
            <person name="Mathew T.M."/>
            <person name="Mercado C.M."/>
            <person name="Mercado I.M."/>
            <person name="Morales K.M."/>
            <person name="Morgan M.M."/>
            <person name="Munidasa M.M."/>
            <person name="Ngo D.N."/>
            <person name="Nguyen L.N."/>
            <person name="Nguyen T.N."/>
            <person name="Nguyen N.N."/>
            <person name="Obregon M.O."/>
            <person name="Okwuonu G.O."/>
            <person name="Ongeri F.O."/>
            <person name="Onwere C.O."/>
            <person name="Osifeso I.O."/>
            <person name="Parra A.P."/>
            <person name="Patil S.P."/>
            <person name="Perez A.P."/>
            <person name="Perez Y.P."/>
            <person name="Pham C.P."/>
            <person name="Pu L.-L.P."/>
            <person name="Puazo M.P."/>
            <person name="Quiroz J.Q."/>
            <person name="Rouhana J.R."/>
            <person name="Ruiz M.R."/>
            <person name="Ruiz S.-J.R."/>
            <person name="Saada N.S."/>
            <person name="Santibanez J.S."/>
            <person name="Scheel M.S."/>
            <person name="Schneider B.S."/>
            <person name="Simmons D.S."/>
            <person name="Sisson I.S."/>
            <person name="Tang L.-Y.T."/>
            <person name="Thornton R.T."/>
            <person name="Tisius J.T."/>
            <person name="Toledanes G.T."/>
            <person name="Trejos Z.T."/>
            <person name="Usmani K.U."/>
            <person name="Varghese R.V."/>
            <person name="Vattathil S.V."/>
            <person name="Vee V.V."/>
            <person name="Walker D.W."/>
            <person name="Weissenberger G.W."/>
            <person name="White C.W."/>
            <person name="Williams A.W."/>
            <person name="Woodworth J.W."/>
            <person name="Wright R.W."/>
            <person name="Zhu Y.Z."/>
            <person name="Han Y.H."/>
            <person name="Newsham I.N."/>
            <person name="Nazareth L.N."/>
            <person name="Worley K.W."/>
            <person name="Muzny D.M."/>
            <person name="Rogers J.R."/>
            <person name="Gibbs R.G."/>
        </authorList>
    </citation>
    <scope>NUCLEOTIDE SEQUENCE [LARGE SCALE GENOMIC DNA]</scope>
</reference>
<keyword evidence="19" id="KW-0832">Ubl conjugation</keyword>
<dbReference type="InterPro" id="IPR013083">
    <property type="entry name" value="Znf_RING/FYVE/PHD"/>
</dbReference>
<dbReference type="EC" id="2.3.2.27" evidence="8"/>
<evidence type="ECO:0000256" key="9">
    <source>
        <dbReference type="ARBA" id="ARBA00014825"/>
    </source>
</evidence>
<keyword evidence="25" id="KW-0206">Cytoskeleton</keyword>
<dbReference type="Gene3D" id="3.30.40.10">
    <property type="entry name" value="Zinc/RING finger domain, C3HC4 (zinc finger)"/>
    <property type="match status" value="1"/>
</dbReference>
<keyword evidence="14" id="KW-0479">Metal-binding</keyword>
<evidence type="ECO:0000256" key="27">
    <source>
        <dbReference type="ARBA" id="ARBA00023273"/>
    </source>
</evidence>
<dbReference type="InterPro" id="IPR027370">
    <property type="entry name" value="Znf-RING_euk"/>
</dbReference>
<dbReference type="GO" id="GO:0051607">
    <property type="term" value="P:defense response to virus"/>
    <property type="evidence" value="ECO:0007669"/>
    <property type="project" value="UniProtKB-KW"/>
</dbReference>
<dbReference type="GO" id="GO:0008270">
    <property type="term" value="F:zinc ion binding"/>
    <property type="evidence" value="ECO:0007669"/>
    <property type="project" value="UniProtKB-KW"/>
</dbReference>
<keyword evidence="10" id="KW-0963">Cytoplasm</keyword>
<dbReference type="FunFam" id="2.60.40.10:FF:000178">
    <property type="entry name" value="E3 ubiquitin-protein ligase TRIM9 isoform X1"/>
    <property type="match status" value="1"/>
</dbReference>
<dbReference type="CDD" id="cd19843">
    <property type="entry name" value="Bbox1_TRIM9_C-I"/>
    <property type="match status" value="1"/>
</dbReference>
<dbReference type="InterPro" id="IPR000315">
    <property type="entry name" value="Znf_B-box"/>
</dbReference>
<dbReference type="SUPFAM" id="SSF49899">
    <property type="entry name" value="Concanavalin A-like lectins/glucanases"/>
    <property type="match status" value="1"/>
</dbReference>
<evidence type="ECO:0000256" key="25">
    <source>
        <dbReference type="ARBA" id="ARBA00023212"/>
    </source>
</evidence>
<dbReference type="InterPro" id="IPR003961">
    <property type="entry name" value="FN3_dom"/>
</dbReference>
<evidence type="ECO:0000256" key="10">
    <source>
        <dbReference type="ARBA" id="ARBA00022490"/>
    </source>
</evidence>
<name>A0A8I5NFH9_PAPAN</name>
<gene>
    <name evidence="42" type="primary">TRIM9</name>
</gene>
<feature type="domain" description="B30.2/SPRY" evidence="39">
    <location>
        <begin position="525"/>
        <end position="706"/>
    </location>
</feature>
<evidence type="ECO:0000256" key="3">
    <source>
        <dbReference type="ARBA" id="ARBA00004234"/>
    </source>
</evidence>
<dbReference type="InterPro" id="IPR001841">
    <property type="entry name" value="Znf_RING"/>
</dbReference>
<dbReference type="SUPFAM" id="SSF57845">
    <property type="entry name" value="B-box zinc-binding domain"/>
    <property type="match status" value="1"/>
</dbReference>
<organism evidence="42 43">
    <name type="scientific">Papio anubis</name>
    <name type="common">Olive baboon</name>
    <dbReference type="NCBI Taxonomy" id="9555"/>
    <lineage>
        <taxon>Eukaryota</taxon>
        <taxon>Metazoa</taxon>
        <taxon>Chordata</taxon>
        <taxon>Craniata</taxon>
        <taxon>Vertebrata</taxon>
        <taxon>Euteleostomi</taxon>
        <taxon>Mammalia</taxon>
        <taxon>Eutheria</taxon>
        <taxon>Euarchontoglires</taxon>
        <taxon>Primates</taxon>
        <taxon>Haplorrhini</taxon>
        <taxon>Catarrhini</taxon>
        <taxon>Cercopithecidae</taxon>
        <taxon>Cercopithecinae</taxon>
        <taxon>Papio</taxon>
    </lineage>
</organism>
<evidence type="ECO:0000256" key="28">
    <source>
        <dbReference type="ARBA" id="ARBA00023329"/>
    </source>
</evidence>
<accession>A0A8I5NFH9</accession>
<dbReference type="Ensembl" id="ENSPANT00000071330.1">
    <property type="protein sequence ID" value="ENSPANP00000056243.1"/>
    <property type="gene ID" value="ENSPANG00000025018.3"/>
</dbReference>
<evidence type="ECO:0000256" key="23">
    <source>
        <dbReference type="ARBA" id="ARBA00023054"/>
    </source>
</evidence>
<evidence type="ECO:0000256" key="5">
    <source>
        <dbReference type="ARBA" id="ARBA00004279"/>
    </source>
</evidence>
<dbReference type="SMART" id="SM00184">
    <property type="entry name" value="RING"/>
    <property type="match status" value="1"/>
</dbReference>
<comment type="similarity">
    <text evidence="7">Belongs to the TRIM/RBCC family.</text>
</comment>
<dbReference type="Gene3D" id="2.60.40.10">
    <property type="entry name" value="Immunoglobulins"/>
    <property type="match status" value="1"/>
</dbReference>
<dbReference type="InterPro" id="IPR043136">
    <property type="entry name" value="B30.2/SPRY_sf"/>
</dbReference>
<dbReference type="SUPFAM" id="SSF57850">
    <property type="entry name" value="RING/U-box"/>
    <property type="match status" value="1"/>
</dbReference>
<keyword evidence="17" id="KW-0833">Ubl conjugation pathway</keyword>
<keyword evidence="12" id="KW-0399">Innate immunity</keyword>
<dbReference type="FunFam" id="3.30.40.10:FF:000168">
    <property type="entry name" value="E3 ubiquitin-protein ligase TRIM9 isoform X1"/>
    <property type="match status" value="1"/>
</dbReference>
<evidence type="ECO:0000256" key="19">
    <source>
        <dbReference type="ARBA" id="ARBA00022843"/>
    </source>
</evidence>
<dbReference type="PROSITE" id="PS00518">
    <property type="entry name" value="ZF_RING_1"/>
    <property type="match status" value="1"/>
</dbReference>
<dbReference type="InterPro" id="IPR013320">
    <property type="entry name" value="ConA-like_dom_sf"/>
</dbReference>
<keyword evidence="28" id="KW-0968">Cytoplasmic vesicle</keyword>
<dbReference type="Pfam" id="PF00643">
    <property type="entry name" value="zf-B_box"/>
    <property type="match status" value="1"/>
</dbReference>
<evidence type="ECO:0000256" key="16">
    <source>
        <dbReference type="ARBA" id="ARBA00022771"/>
    </source>
</evidence>
<dbReference type="Gene3D" id="1.20.5.170">
    <property type="match status" value="1"/>
</dbReference>
<keyword evidence="21" id="KW-0072">Autophagy</keyword>
<evidence type="ECO:0000313" key="43">
    <source>
        <dbReference type="Proteomes" id="UP000028761"/>
    </source>
</evidence>
<dbReference type="SMART" id="SM00502">
    <property type="entry name" value="BBC"/>
    <property type="match status" value="1"/>
</dbReference>
<evidence type="ECO:0000259" key="37">
    <source>
        <dbReference type="PROSITE" id="PS50089"/>
    </source>
</evidence>
<evidence type="ECO:0000256" key="1">
    <source>
        <dbReference type="ARBA" id="ARBA00000900"/>
    </source>
</evidence>
<dbReference type="CDD" id="cd00063">
    <property type="entry name" value="FN3"/>
    <property type="match status" value="1"/>
</dbReference>
<feature type="domain" description="COS" evidence="41">
    <location>
        <begin position="374"/>
        <end position="432"/>
    </location>
</feature>
<evidence type="ECO:0000259" key="40">
    <source>
        <dbReference type="PROSITE" id="PS50853"/>
    </source>
</evidence>
<dbReference type="PANTHER" id="PTHR24099:SF13">
    <property type="entry name" value="E3 UBIQUITIN-PROTEIN LIGASE TRIM9"/>
    <property type="match status" value="1"/>
</dbReference>
<dbReference type="GO" id="GO:0005856">
    <property type="term" value="C:cytoskeleton"/>
    <property type="evidence" value="ECO:0007669"/>
    <property type="project" value="UniProtKB-SubCell"/>
</dbReference>
<dbReference type="SMART" id="SM00449">
    <property type="entry name" value="SPRY"/>
    <property type="match status" value="1"/>
</dbReference>
<evidence type="ECO:0000256" key="35">
    <source>
        <dbReference type="PROSITE-ProRule" id="PRU00024"/>
    </source>
</evidence>
<dbReference type="PROSITE" id="PS50188">
    <property type="entry name" value="B302_SPRY"/>
    <property type="match status" value="1"/>
</dbReference>
<dbReference type="GeneTree" id="ENSGT00940000154071"/>
<dbReference type="Gene3D" id="3.30.160.60">
    <property type="entry name" value="Classic Zinc Finger"/>
    <property type="match status" value="1"/>
</dbReference>
<evidence type="ECO:0000256" key="8">
    <source>
        <dbReference type="ARBA" id="ARBA00012483"/>
    </source>
</evidence>
<evidence type="ECO:0000256" key="31">
    <source>
        <dbReference type="ARBA" id="ARBA00061782"/>
    </source>
</evidence>
<evidence type="ECO:0000256" key="32">
    <source>
        <dbReference type="ARBA" id="ARBA00074095"/>
    </source>
</evidence>
<keyword evidence="24" id="KW-0051">Antiviral defense</keyword>
<dbReference type="Pfam" id="PF13445">
    <property type="entry name" value="zf-RING_UBOX"/>
    <property type="match status" value="1"/>
</dbReference>
<keyword evidence="23 36" id="KW-0175">Coiled coil</keyword>
<evidence type="ECO:0000256" key="17">
    <source>
        <dbReference type="ARBA" id="ARBA00022786"/>
    </source>
</evidence>
<evidence type="ECO:0000256" key="7">
    <source>
        <dbReference type="ARBA" id="ARBA00008518"/>
    </source>
</evidence>
<dbReference type="CDD" id="cd19826">
    <property type="entry name" value="Bbox2_TRIM9_C-I"/>
    <property type="match status" value="1"/>
</dbReference>
<dbReference type="PROSITE" id="PS50119">
    <property type="entry name" value="ZF_BBOX"/>
    <property type="match status" value="2"/>
</dbReference>
<sequence>MEEMEEELKCPVCGSFYREPIILPCSHNLCQACARNILVQTPESESPQSRRASGSGVSDYDYLDLDKMSLYSEADSGYGSYGGFASAPTTPCQKSPNGVRVFPPAMPPPATHLSPALAPVPRNSCITCPQCHRSLILDDRGLRGFPKNRVLEGVIDRYQQSKAAALKCQLCEKAPKEATVMCEQCDVFYCDPCRLRCHPPRGPLAKHRLVPPAQGRVSRRLSPRKVSTCTDHELENHSMYCVQCKMPVCYQCLEEGKHSSHEVKALGAMWKLHKSQLSQALNGLSDRAKEAKEFLVQLRNMVQQIQENSVEFEACLVAQCDALIDALNRRKAQLLARVNKEHEHKLKVVRDQISHCTVKLRQTTGLMEYCLEVIKENDPSGFLQISDALIRRVHLTEDQWGKGTLTPRMTTDFDLSLDNSPLLQSIHQLDFVQVKASSPVPATPILQLEECCTHNNSATLSWKQPPLSTVPADGYILELDDGNGGQFREVYVGKETMCTVDGLHFNSTYNARVKAFNKTGVSPYSKTLVLQTSEVDIKKLLAVAWFAFDPGSAHSDIILSNDNLTVTCSSYDDRVVLGKTGFSKGVHYWELTVDRYDNHPDPAFGVARMDVMKDVMLGKDDKAWAMYVDNNRSWFMHNNSHTNRTEGGIAKGATIGVLLDLNRKNLTFFINDEQQGPIAFDNVEGLFFPAVSLNRNVQVSTLPLRLNSCCWLLVQRPPRAVQSNRRERS</sequence>
<evidence type="ECO:0000259" key="38">
    <source>
        <dbReference type="PROSITE" id="PS50119"/>
    </source>
</evidence>
<evidence type="ECO:0000256" key="30">
    <source>
        <dbReference type="ARBA" id="ARBA00033283"/>
    </source>
</evidence>
<evidence type="ECO:0000256" key="6">
    <source>
        <dbReference type="ARBA" id="ARBA00004906"/>
    </source>
</evidence>
<dbReference type="GO" id="GO:0008021">
    <property type="term" value="C:synaptic vesicle"/>
    <property type="evidence" value="ECO:0007669"/>
    <property type="project" value="UniProtKB-SubCell"/>
</dbReference>
<dbReference type="Proteomes" id="UP000028761">
    <property type="component" value="Chromosome 7"/>
</dbReference>
<evidence type="ECO:0000256" key="4">
    <source>
        <dbReference type="ARBA" id="ARBA00004245"/>
    </source>
</evidence>
<evidence type="ECO:0000256" key="33">
    <source>
        <dbReference type="ARBA" id="ARBA00079716"/>
    </source>
</evidence>
<keyword evidence="20" id="KW-0391">Immunity</keyword>
<dbReference type="InterPro" id="IPR036116">
    <property type="entry name" value="FN3_sf"/>
</dbReference>
<feature type="domain" description="B box-type" evidence="38">
    <location>
        <begin position="163"/>
        <end position="212"/>
    </location>
</feature>
<evidence type="ECO:0000259" key="41">
    <source>
        <dbReference type="PROSITE" id="PS51262"/>
    </source>
</evidence>
<dbReference type="FunFam" id="1.20.5.170:FF:000017">
    <property type="entry name" value="Putative E3 ubiquitin-protein ligase TRIM9"/>
    <property type="match status" value="1"/>
</dbReference>
<dbReference type="PANTHER" id="PTHR24099">
    <property type="entry name" value="E3 UBIQUITIN-PROTEIN LIGASE TRIM36-RELATED"/>
    <property type="match status" value="1"/>
</dbReference>
<keyword evidence="22" id="KW-0770">Synapse</keyword>
<keyword evidence="43" id="KW-1185">Reference proteome</keyword>
<keyword evidence="11" id="KW-0597">Phosphoprotein</keyword>
<dbReference type="InterPro" id="IPR049582">
    <property type="entry name" value="TRIM9_Bbox1"/>
</dbReference>
<comment type="pathway">
    <text evidence="6">Protein modification; protein ubiquitination.</text>
</comment>
<evidence type="ECO:0000256" key="34">
    <source>
        <dbReference type="ARBA" id="ARBA00083989"/>
    </source>
</evidence>
<evidence type="ECO:0000256" key="2">
    <source>
        <dbReference type="ARBA" id="ARBA00004123"/>
    </source>
</evidence>
<reference evidence="42" key="2">
    <citation type="submission" date="2025-08" db="UniProtKB">
        <authorList>
            <consortium name="Ensembl"/>
        </authorList>
    </citation>
    <scope>IDENTIFICATION</scope>
</reference>
<evidence type="ECO:0000256" key="18">
    <source>
        <dbReference type="ARBA" id="ARBA00022833"/>
    </source>
</evidence>
<evidence type="ECO:0000256" key="20">
    <source>
        <dbReference type="ARBA" id="ARBA00022859"/>
    </source>
</evidence>
<dbReference type="SMART" id="SM00060">
    <property type="entry name" value="FN3"/>
    <property type="match status" value="1"/>
</dbReference>
<dbReference type="GO" id="GO:0016567">
    <property type="term" value="P:protein ubiquitination"/>
    <property type="evidence" value="ECO:0007669"/>
    <property type="project" value="UniProtKB-UniPathway"/>
</dbReference>
<evidence type="ECO:0000313" key="42">
    <source>
        <dbReference type="Ensembl" id="ENSPANP00000056243.1"/>
    </source>
</evidence>
<evidence type="ECO:0000256" key="22">
    <source>
        <dbReference type="ARBA" id="ARBA00023018"/>
    </source>
</evidence>
<dbReference type="GO" id="GO:0061630">
    <property type="term" value="F:ubiquitin protein ligase activity"/>
    <property type="evidence" value="ECO:0007669"/>
    <property type="project" value="UniProtKB-EC"/>
</dbReference>
<dbReference type="InterPro" id="IPR003649">
    <property type="entry name" value="Bbox_C"/>
</dbReference>
<feature type="domain" description="RING-type" evidence="37">
    <location>
        <begin position="10"/>
        <end position="50"/>
    </location>
</feature>
<dbReference type="FunFam" id="4.10.830.40:FF:000001">
    <property type="entry name" value="E3 ubiquitin-protein ligase TRIM9 isoform X1"/>
    <property type="match status" value="1"/>
</dbReference>
<dbReference type="Pfam" id="PF00622">
    <property type="entry name" value="SPRY"/>
    <property type="match status" value="1"/>
</dbReference>
<dbReference type="InterPro" id="IPR017903">
    <property type="entry name" value="COS_domain"/>
</dbReference>
<dbReference type="GO" id="GO:0006914">
    <property type="term" value="P:autophagy"/>
    <property type="evidence" value="ECO:0007669"/>
    <property type="project" value="UniProtKB-KW"/>
</dbReference>
<evidence type="ECO:0000256" key="15">
    <source>
        <dbReference type="ARBA" id="ARBA00022737"/>
    </source>
</evidence>
<comment type="subcellular location">
    <subcellularLocation>
        <location evidence="5">Cell projection</location>
        <location evidence="5">Dendrite</location>
    </subcellularLocation>
    <subcellularLocation>
        <location evidence="4">Cytoplasm</location>
        <location evidence="4">Cytoskeleton</location>
    </subcellularLocation>
    <subcellularLocation>
        <location evidence="3">Cytoplasmic vesicle</location>
        <location evidence="3">Secretory vesicle</location>
        <location evidence="3">Synaptic vesicle</location>
    </subcellularLocation>
    <subcellularLocation>
        <location evidence="2">Nucleus</location>
    </subcellularLocation>
</comment>
<dbReference type="SMART" id="SM00336">
    <property type="entry name" value="BBOX"/>
    <property type="match status" value="2"/>
</dbReference>
<evidence type="ECO:0000256" key="11">
    <source>
        <dbReference type="ARBA" id="ARBA00022553"/>
    </source>
</evidence>
<dbReference type="Pfam" id="PF22586">
    <property type="entry name" value="ANCHR-like_BBOX"/>
    <property type="match status" value="1"/>
</dbReference>
<dbReference type="PROSITE" id="PS51262">
    <property type="entry name" value="COS"/>
    <property type="match status" value="1"/>
</dbReference>
<evidence type="ECO:0000256" key="14">
    <source>
        <dbReference type="ARBA" id="ARBA00022723"/>
    </source>
</evidence>
<comment type="catalytic activity">
    <reaction evidence="1">
        <text>S-ubiquitinyl-[E2 ubiquitin-conjugating enzyme]-L-cysteine + [acceptor protein]-L-lysine = [E2 ubiquitin-conjugating enzyme]-L-cysteine + N(6)-ubiquitinyl-[acceptor protein]-L-lysine.</text>
        <dbReference type="EC" id="2.3.2.27"/>
    </reaction>
</comment>
<dbReference type="Gene3D" id="4.10.830.40">
    <property type="match status" value="1"/>
</dbReference>
<comment type="subunit">
    <text evidence="31">Interacts with SNAP25.</text>
</comment>
<dbReference type="InterPro" id="IPR013783">
    <property type="entry name" value="Ig-like_fold"/>
</dbReference>
<evidence type="ECO:0000256" key="21">
    <source>
        <dbReference type="ARBA" id="ARBA00023006"/>
    </source>
</evidence>
<proteinExistence type="inferred from homology"/>
<dbReference type="InterPro" id="IPR050617">
    <property type="entry name" value="E3_ligase_FN3/SPRY"/>
</dbReference>
<dbReference type="InterPro" id="IPR001870">
    <property type="entry name" value="B30.2/SPRY"/>
</dbReference>
<evidence type="ECO:0000256" key="26">
    <source>
        <dbReference type="ARBA" id="ARBA00023242"/>
    </source>
</evidence>
<keyword evidence="27" id="KW-0966">Cell projection</keyword>
<dbReference type="Gene3D" id="2.60.120.920">
    <property type="match status" value="1"/>
</dbReference>
<dbReference type="InterPro" id="IPR003877">
    <property type="entry name" value="SPRY_dom"/>
</dbReference>
<dbReference type="FunFam" id="2.60.120.920:FF:000009">
    <property type="entry name" value="E3 ubiquitin-protein ligase TRIM9 isoform X1"/>
    <property type="match status" value="1"/>
</dbReference>
<evidence type="ECO:0000259" key="39">
    <source>
        <dbReference type="PROSITE" id="PS50188"/>
    </source>
</evidence>
<feature type="domain" description="Fibronectin type-III" evidence="40">
    <location>
        <begin position="440"/>
        <end position="535"/>
    </location>
</feature>
<evidence type="ECO:0000256" key="24">
    <source>
        <dbReference type="ARBA" id="ARBA00023118"/>
    </source>
</evidence>
<keyword evidence="18" id="KW-0862">Zinc</keyword>
<keyword evidence="13" id="KW-0808">Transferase</keyword>
<reference evidence="42" key="3">
    <citation type="submission" date="2025-09" db="UniProtKB">
        <authorList>
            <consortium name="Ensembl"/>
        </authorList>
    </citation>
    <scope>IDENTIFICATION</scope>
</reference>
<keyword evidence="16 35" id="KW-0863">Zinc-finger</keyword>
<keyword evidence="15" id="KW-0677">Repeat</keyword>
<feature type="coiled-coil region" evidence="36">
    <location>
        <begin position="288"/>
        <end position="344"/>
    </location>
</feature>